<keyword evidence="2 5" id="KW-0238">DNA-binding</keyword>
<dbReference type="AlphaFoldDB" id="A0ABD1DF46"/>
<evidence type="ECO:0000256" key="5">
    <source>
        <dbReference type="PROSITE-ProRule" id="PRU00201"/>
    </source>
</evidence>
<accession>A0ABD1DF46</accession>
<feature type="region of interest" description="Disordered" evidence="6">
    <location>
        <begin position="286"/>
        <end position="363"/>
    </location>
</feature>
<evidence type="ECO:0000259" key="7">
    <source>
        <dbReference type="PROSITE" id="PS50252"/>
    </source>
</evidence>
<keyword evidence="9" id="KW-1185">Reference proteome</keyword>
<evidence type="ECO:0000256" key="3">
    <source>
        <dbReference type="ARBA" id="ARBA00023163"/>
    </source>
</evidence>
<feature type="domain" description="T-box" evidence="7">
    <location>
        <begin position="1"/>
        <end position="167"/>
    </location>
</feature>
<feature type="compositionally biased region" description="Pro residues" evidence="6">
    <location>
        <begin position="290"/>
        <end position="305"/>
    </location>
</feature>
<name>A0ABD1DF46_CULPP</name>
<comment type="caution">
    <text evidence="5">Lacks conserved residue(s) required for the propagation of feature annotation.</text>
</comment>
<comment type="subcellular location">
    <subcellularLocation>
        <location evidence="5">Nucleus</location>
    </subcellularLocation>
</comment>
<keyword evidence="1" id="KW-0805">Transcription regulation</keyword>
<organism evidence="8 9">
    <name type="scientific">Culex pipiens pipiens</name>
    <name type="common">Northern house mosquito</name>
    <dbReference type="NCBI Taxonomy" id="38569"/>
    <lineage>
        <taxon>Eukaryota</taxon>
        <taxon>Metazoa</taxon>
        <taxon>Ecdysozoa</taxon>
        <taxon>Arthropoda</taxon>
        <taxon>Hexapoda</taxon>
        <taxon>Insecta</taxon>
        <taxon>Pterygota</taxon>
        <taxon>Neoptera</taxon>
        <taxon>Endopterygota</taxon>
        <taxon>Diptera</taxon>
        <taxon>Nematocera</taxon>
        <taxon>Culicoidea</taxon>
        <taxon>Culicidae</taxon>
        <taxon>Culicinae</taxon>
        <taxon>Culicini</taxon>
        <taxon>Culex</taxon>
        <taxon>Culex</taxon>
    </lineage>
</organism>
<protein>
    <recommendedName>
        <fullName evidence="7">T-box domain-containing protein</fullName>
    </recommendedName>
</protein>
<evidence type="ECO:0000256" key="6">
    <source>
        <dbReference type="SAM" id="MobiDB-lite"/>
    </source>
</evidence>
<dbReference type="PANTHER" id="PTHR11267">
    <property type="entry name" value="T-BOX PROTEIN-RELATED"/>
    <property type="match status" value="1"/>
</dbReference>
<dbReference type="GO" id="GO:0005634">
    <property type="term" value="C:nucleus"/>
    <property type="evidence" value="ECO:0007669"/>
    <property type="project" value="UniProtKB-SubCell"/>
</dbReference>
<dbReference type="InterPro" id="IPR008967">
    <property type="entry name" value="p53-like_TF_DNA-bd_sf"/>
</dbReference>
<gene>
    <name evidence="8" type="ORF">pipiens_009088</name>
</gene>
<keyword evidence="4 5" id="KW-0539">Nucleus</keyword>
<dbReference type="GO" id="GO:0006357">
    <property type="term" value="P:regulation of transcription by RNA polymerase II"/>
    <property type="evidence" value="ECO:0007669"/>
    <property type="project" value="UniProtKB-ARBA"/>
</dbReference>
<evidence type="ECO:0000313" key="8">
    <source>
        <dbReference type="EMBL" id="KAL1398288.1"/>
    </source>
</evidence>
<dbReference type="SMART" id="SM00425">
    <property type="entry name" value="TBOX"/>
    <property type="match status" value="1"/>
</dbReference>
<dbReference type="Proteomes" id="UP001562425">
    <property type="component" value="Unassembled WGS sequence"/>
</dbReference>
<reference evidence="8 9" key="1">
    <citation type="submission" date="2024-05" db="EMBL/GenBank/DDBJ databases">
        <title>Culex pipiens pipiens assembly and annotation.</title>
        <authorList>
            <person name="Alout H."/>
            <person name="Durand T."/>
        </authorList>
    </citation>
    <scope>NUCLEOTIDE SEQUENCE [LARGE SCALE GENOMIC DNA]</scope>
    <source>
        <strain evidence="8">HA-2024</strain>
        <tissue evidence="8">Whole body</tissue>
    </source>
</reference>
<feature type="compositionally biased region" description="Low complexity" evidence="6">
    <location>
        <begin position="332"/>
        <end position="347"/>
    </location>
</feature>
<dbReference type="EMBL" id="JBEHCU010005943">
    <property type="protein sequence ID" value="KAL1398288.1"/>
    <property type="molecule type" value="Genomic_DNA"/>
</dbReference>
<dbReference type="GO" id="GO:0003677">
    <property type="term" value="F:DNA binding"/>
    <property type="evidence" value="ECO:0007669"/>
    <property type="project" value="UniProtKB-UniRule"/>
</dbReference>
<keyword evidence="3" id="KW-0804">Transcription</keyword>
<dbReference type="PROSITE" id="PS50252">
    <property type="entry name" value="TBOX_3"/>
    <property type="match status" value="1"/>
</dbReference>
<feature type="compositionally biased region" description="Low complexity" evidence="6">
    <location>
        <begin position="306"/>
        <end position="321"/>
    </location>
</feature>
<evidence type="ECO:0000256" key="4">
    <source>
        <dbReference type="ARBA" id="ARBA00023242"/>
    </source>
</evidence>
<dbReference type="GO" id="GO:0048731">
    <property type="term" value="P:system development"/>
    <property type="evidence" value="ECO:0007669"/>
    <property type="project" value="UniProtKB-ARBA"/>
</dbReference>
<dbReference type="SUPFAM" id="SSF49417">
    <property type="entry name" value="p53-like transcription factors"/>
    <property type="match status" value="1"/>
</dbReference>
<dbReference type="Pfam" id="PF00907">
    <property type="entry name" value="T-box"/>
    <property type="match status" value="1"/>
</dbReference>
<dbReference type="InterPro" id="IPR036960">
    <property type="entry name" value="T-box_sf"/>
</dbReference>
<feature type="compositionally biased region" description="Pro residues" evidence="6">
    <location>
        <begin position="348"/>
        <end position="363"/>
    </location>
</feature>
<proteinExistence type="predicted"/>
<dbReference type="PANTHER" id="PTHR11267:SF190">
    <property type="entry name" value="T-BOX TRANSCRIPTION FACTOR TBX20"/>
    <property type="match status" value="1"/>
</dbReference>
<dbReference type="FunFam" id="2.60.40.820:FF:000032">
    <property type="entry name" value="Predicted protein"/>
    <property type="match status" value="1"/>
</dbReference>
<evidence type="ECO:0000256" key="2">
    <source>
        <dbReference type="ARBA" id="ARBA00023125"/>
    </source>
</evidence>
<dbReference type="InterPro" id="IPR001699">
    <property type="entry name" value="TF_T-box"/>
</dbReference>
<evidence type="ECO:0000313" key="9">
    <source>
        <dbReference type="Proteomes" id="UP001562425"/>
    </source>
</evidence>
<dbReference type="PRINTS" id="PR00937">
    <property type="entry name" value="TBOX"/>
</dbReference>
<sequence>MFPTVRVSFSGPLRQITPADRYVVLLDVVPVDNRRYRYAYHRSAWLVAGKADPPPPPRLYAHPDTPIGADALRKQVISFEKVKLTNNEMDKNGQIVLNSMHRYQPRIHLVRLVPGQNIPTTPKELQEVDHKTYVFPETIFTAVTAYQNQLITKLKIDSNPFAKGFRDSSRLTDFDRDPMDALLLEQHLRSPLRLFPDPLMAQFGGGGPMPGQDPDGAQAALLEKARQHLQMWGRAAPYGDLLIPQMYAQRPNMAAALNLGHLWQSQWPQQFPPGFLPNAAAAAAVAAATAPPPPPPRTTPPPPGPAQTMTSPASSAGSPSPDLRAKHFSRFSPYQIPQHHHQQQQQPGPAPPHQSPSPRSPSN</sequence>
<evidence type="ECO:0000256" key="1">
    <source>
        <dbReference type="ARBA" id="ARBA00023015"/>
    </source>
</evidence>
<dbReference type="Gene3D" id="2.60.40.820">
    <property type="entry name" value="Transcription factor, T-box"/>
    <property type="match status" value="1"/>
</dbReference>
<dbReference type="FunFam" id="2.60.40.820:FF:000023">
    <property type="entry name" value="CSON002431 protein"/>
    <property type="match status" value="1"/>
</dbReference>
<comment type="caution">
    <text evidence="8">The sequence shown here is derived from an EMBL/GenBank/DDBJ whole genome shotgun (WGS) entry which is preliminary data.</text>
</comment>
<dbReference type="InterPro" id="IPR046360">
    <property type="entry name" value="T-box_DNA-bd"/>
</dbReference>